<feature type="domain" description="MINDY deubiquitinase" evidence="2">
    <location>
        <begin position="2"/>
        <end position="471"/>
    </location>
</feature>
<comment type="caution">
    <text evidence="3">The sequence shown here is derived from an EMBL/GenBank/DDBJ whole genome shotgun (WGS) entry which is preliminary data.</text>
</comment>
<dbReference type="PANTHER" id="PTHR18063">
    <property type="entry name" value="NF-E2 INDUCIBLE PROTEIN"/>
    <property type="match status" value="1"/>
</dbReference>
<dbReference type="GO" id="GO:0005829">
    <property type="term" value="C:cytosol"/>
    <property type="evidence" value="ECO:0007669"/>
    <property type="project" value="TreeGrafter"/>
</dbReference>
<dbReference type="Proteomes" id="UP000790833">
    <property type="component" value="Unassembled WGS sequence"/>
</dbReference>
<dbReference type="GO" id="GO:0071944">
    <property type="term" value="C:cell periphery"/>
    <property type="evidence" value="ECO:0007669"/>
    <property type="project" value="TreeGrafter"/>
</dbReference>
<proteinExistence type="predicted"/>
<dbReference type="Pfam" id="PF04424">
    <property type="entry name" value="MINDY_DUB"/>
    <property type="match status" value="1"/>
</dbReference>
<feature type="compositionally biased region" description="Basic and acidic residues" evidence="1">
    <location>
        <begin position="537"/>
        <end position="558"/>
    </location>
</feature>
<dbReference type="RefSeq" id="XP_043049619.1">
    <property type="nucleotide sequence ID" value="XM_043195446.1"/>
</dbReference>
<feature type="region of interest" description="Disordered" evidence="1">
    <location>
        <begin position="291"/>
        <end position="321"/>
    </location>
</feature>
<name>A0A9P8AJE6_9ASCO</name>
<dbReference type="InterPro" id="IPR033979">
    <property type="entry name" value="MINDY_domain"/>
</dbReference>
<organism evidence="3 4">
    <name type="scientific">Scheffersomyces spartinae</name>
    <dbReference type="NCBI Taxonomy" id="45513"/>
    <lineage>
        <taxon>Eukaryota</taxon>
        <taxon>Fungi</taxon>
        <taxon>Dikarya</taxon>
        <taxon>Ascomycota</taxon>
        <taxon>Saccharomycotina</taxon>
        <taxon>Pichiomycetes</taxon>
        <taxon>Debaryomycetaceae</taxon>
        <taxon>Scheffersomyces</taxon>
    </lineage>
</organism>
<dbReference type="GO" id="GO:0071108">
    <property type="term" value="P:protein K48-linked deubiquitination"/>
    <property type="evidence" value="ECO:0007669"/>
    <property type="project" value="TreeGrafter"/>
</dbReference>
<accession>A0A9P8AJE6</accession>
<sequence length="558" mass="61535">MSFIIKKITWSEYQIETPILLQDVNGACPLISIVNTLLMSYGLLQADVILNDVSDLLNLQRERLKAVTALRDRLVEKSSVSLEEIVNELVWLLVEHFNSGNDEENTELVEILPNLNYGLNVNPDITNGLFGNELGTRLFDIFGLKLRHGWIVDPSGDSSELVELAEELKTYDKIQDYLVDTIVPTKTTTTTAAAKAKAMPVSAAPPTNTSLLPEVPVTTTTTIASPVVPPPQPADTLAYLRPTDSLRSATSVYPESTTDSGINDSQVVYTPYTPVAPNTTTAAPVPVPANANVTKQQTPNTTAASATVTSTDAPTVTTSDQNMAVPCPALSFPEPSQSVDDIIKDHESPTGRSEFSPPEPSAIDAVNQPTITPAPARIAQNSVEYKKSVLRSWLDRHSAQLTTHGLDSLRDQCNPGEFLILFRNNHFSTVYKRSDQDLYVLITDSLLQRQIVWQSLNSISGTDDLFFDGDFVPFFESEELQDYLLTKNLQEQEDARLAEELQKRYQKSSQKGNHKTAAATNKIVQERTGNENTPTSSKEKPDYRKPPKNNKDSKCILM</sequence>
<gene>
    <name evidence="3" type="ORF">KQ657_004780</name>
</gene>
<reference evidence="3" key="1">
    <citation type="submission" date="2021-03" db="EMBL/GenBank/DDBJ databases">
        <authorList>
            <person name="Palmer J.M."/>
        </authorList>
    </citation>
    <scope>NUCLEOTIDE SEQUENCE</scope>
    <source>
        <strain evidence="3">ARV_011</strain>
    </source>
</reference>
<dbReference type="InterPro" id="IPR007518">
    <property type="entry name" value="MINDY"/>
</dbReference>
<feature type="compositionally biased region" description="Low complexity" evidence="1">
    <location>
        <begin position="291"/>
        <end position="320"/>
    </location>
</feature>
<dbReference type="GeneID" id="66118154"/>
<evidence type="ECO:0000313" key="4">
    <source>
        <dbReference type="Proteomes" id="UP000790833"/>
    </source>
</evidence>
<evidence type="ECO:0000259" key="2">
    <source>
        <dbReference type="Pfam" id="PF04424"/>
    </source>
</evidence>
<evidence type="ECO:0000313" key="3">
    <source>
        <dbReference type="EMBL" id="KAG7194072.1"/>
    </source>
</evidence>
<evidence type="ECO:0000256" key="1">
    <source>
        <dbReference type="SAM" id="MobiDB-lite"/>
    </source>
</evidence>
<feature type="region of interest" description="Disordered" evidence="1">
    <location>
        <begin position="501"/>
        <end position="558"/>
    </location>
</feature>
<dbReference type="PANTHER" id="PTHR18063:SF6">
    <property type="entry name" value="UBIQUITIN CARBOXYL-TERMINAL HYDROLASE"/>
    <property type="match status" value="1"/>
</dbReference>
<dbReference type="GO" id="GO:1990380">
    <property type="term" value="F:K48-linked deubiquitinase activity"/>
    <property type="evidence" value="ECO:0007669"/>
    <property type="project" value="InterPro"/>
</dbReference>
<dbReference type="GO" id="GO:0016807">
    <property type="term" value="F:cysteine-type carboxypeptidase activity"/>
    <property type="evidence" value="ECO:0007669"/>
    <property type="project" value="TreeGrafter"/>
</dbReference>
<protein>
    <recommendedName>
        <fullName evidence="2">MINDY deubiquitinase domain-containing protein</fullName>
    </recommendedName>
</protein>
<dbReference type="AlphaFoldDB" id="A0A9P8AJE6"/>
<dbReference type="EMBL" id="JAHMUF010000008">
    <property type="protein sequence ID" value="KAG7194072.1"/>
    <property type="molecule type" value="Genomic_DNA"/>
</dbReference>
<dbReference type="OrthoDB" id="10261212at2759"/>
<dbReference type="GO" id="GO:0004843">
    <property type="term" value="F:cysteine-type deubiquitinase activity"/>
    <property type="evidence" value="ECO:0007669"/>
    <property type="project" value="InterPro"/>
</dbReference>
<keyword evidence="4" id="KW-1185">Reference proteome</keyword>